<feature type="transmembrane region" description="Helical" evidence="1">
    <location>
        <begin position="164"/>
        <end position="184"/>
    </location>
</feature>
<organism evidence="3 4">
    <name type="scientific">Sodalis ligni</name>
    <dbReference type="NCBI Taxonomy" id="2697027"/>
    <lineage>
        <taxon>Bacteria</taxon>
        <taxon>Pseudomonadati</taxon>
        <taxon>Pseudomonadota</taxon>
        <taxon>Gammaproteobacteria</taxon>
        <taxon>Enterobacterales</taxon>
        <taxon>Bruguierivoracaceae</taxon>
        <taxon>Sodalis</taxon>
    </lineage>
</organism>
<keyword evidence="4" id="KW-1185">Reference proteome</keyword>
<dbReference type="PANTHER" id="PTHR42709:SF2">
    <property type="entry name" value="INNER MEMBRANE PROTEIN YOHD"/>
    <property type="match status" value="1"/>
</dbReference>
<dbReference type="PANTHER" id="PTHR42709">
    <property type="entry name" value="ALKALINE PHOSPHATASE LIKE PROTEIN"/>
    <property type="match status" value="1"/>
</dbReference>
<name>A0A4R1NP74_9GAMM</name>
<evidence type="ECO:0000259" key="2">
    <source>
        <dbReference type="Pfam" id="PF09335"/>
    </source>
</evidence>
<protein>
    <submittedName>
        <fullName evidence="3">Membrane protein DedA with SNARE-associated domain</fullName>
    </submittedName>
</protein>
<dbReference type="GO" id="GO:0005886">
    <property type="term" value="C:plasma membrane"/>
    <property type="evidence" value="ECO:0007669"/>
    <property type="project" value="UniProtKB-ARBA"/>
</dbReference>
<dbReference type="AlphaFoldDB" id="A0A4R1NP74"/>
<evidence type="ECO:0000313" key="4">
    <source>
        <dbReference type="Proteomes" id="UP000294555"/>
    </source>
</evidence>
<feature type="domain" description="VTT" evidence="2">
    <location>
        <begin position="23"/>
        <end position="143"/>
    </location>
</feature>
<keyword evidence="1" id="KW-1133">Transmembrane helix</keyword>
<keyword evidence="1" id="KW-0472">Membrane</keyword>
<dbReference type="InterPro" id="IPR051311">
    <property type="entry name" value="DedA_domain"/>
</dbReference>
<sequence length="189" mass="21537">MHFTHFIMLYGYWALFVGCLAEGETVTLLGGLLAHDGLLNYGYVVAVAALGGTTGDMLLYFLGRRYGAKLLRRFKKAQPNIRRANKMILRHPLFFVMAVRFMYGFRLVGPMMIGASRLSPVKFIIFNVIGAVLWALIFVTLGYLGGQMVAPWLAKVHHHLKYAFFLLAVVVVVWLLPRTIRYFLKHRRS</sequence>
<evidence type="ECO:0000256" key="1">
    <source>
        <dbReference type="SAM" id="Phobius"/>
    </source>
</evidence>
<gene>
    <name evidence="3" type="ORF">EZJ58_4392</name>
</gene>
<dbReference type="Pfam" id="PF09335">
    <property type="entry name" value="VTT_dom"/>
    <property type="match status" value="1"/>
</dbReference>
<dbReference type="Proteomes" id="UP000294555">
    <property type="component" value="Unassembled WGS sequence"/>
</dbReference>
<feature type="transmembrane region" description="Helical" evidence="1">
    <location>
        <begin position="84"/>
        <end position="103"/>
    </location>
</feature>
<reference evidence="3 4" key="1">
    <citation type="submission" date="2019-02" db="EMBL/GenBank/DDBJ databases">
        <title>Investigation of anaerobic lignin degradation for improved lignocellulosic biofuels.</title>
        <authorList>
            <person name="Deangelis K."/>
        </authorList>
    </citation>
    <scope>NUCLEOTIDE SEQUENCE [LARGE SCALE GENOMIC DNA]</scope>
    <source>
        <strain evidence="3 4">159R</strain>
    </source>
</reference>
<dbReference type="InterPro" id="IPR032816">
    <property type="entry name" value="VTT_dom"/>
</dbReference>
<comment type="caution">
    <text evidence="3">The sequence shown here is derived from an EMBL/GenBank/DDBJ whole genome shotgun (WGS) entry which is preliminary data.</text>
</comment>
<proteinExistence type="predicted"/>
<feature type="transmembrane region" description="Helical" evidence="1">
    <location>
        <begin position="123"/>
        <end position="144"/>
    </location>
</feature>
<feature type="transmembrane region" description="Helical" evidence="1">
    <location>
        <begin position="12"/>
        <end position="35"/>
    </location>
</feature>
<evidence type="ECO:0000313" key="3">
    <source>
        <dbReference type="EMBL" id="TCL06160.1"/>
    </source>
</evidence>
<keyword evidence="1" id="KW-0812">Transmembrane</keyword>
<accession>A0A4R1NP74</accession>
<dbReference type="EMBL" id="SJOI01000001">
    <property type="protein sequence ID" value="TCL06160.1"/>
    <property type="molecule type" value="Genomic_DNA"/>
</dbReference>
<feature type="transmembrane region" description="Helical" evidence="1">
    <location>
        <begin position="41"/>
        <end position="63"/>
    </location>
</feature>